<dbReference type="EMBL" id="DF237008">
    <property type="protein sequence ID" value="GAQ80656.1"/>
    <property type="molecule type" value="Genomic_DNA"/>
</dbReference>
<dbReference type="PANTHER" id="PTHR15970">
    <property type="entry name" value="ELL-ASSOCIATED FACTOR EAF"/>
    <property type="match status" value="1"/>
</dbReference>
<feature type="compositionally biased region" description="Acidic residues" evidence="8">
    <location>
        <begin position="285"/>
        <end position="315"/>
    </location>
</feature>
<evidence type="ECO:0000259" key="9">
    <source>
        <dbReference type="Pfam" id="PF09816"/>
    </source>
</evidence>
<protein>
    <recommendedName>
        <fullName evidence="9">Transcription elongation factor Eaf N-terminal domain-containing protein</fullName>
    </recommendedName>
</protein>
<evidence type="ECO:0000256" key="1">
    <source>
        <dbReference type="ARBA" id="ARBA00004123"/>
    </source>
</evidence>
<dbReference type="OrthoDB" id="125903at2759"/>
<dbReference type="Pfam" id="PF09816">
    <property type="entry name" value="EAF"/>
    <property type="match status" value="1"/>
</dbReference>
<evidence type="ECO:0000256" key="7">
    <source>
        <dbReference type="ARBA" id="ARBA00023242"/>
    </source>
</evidence>
<evidence type="ECO:0000256" key="5">
    <source>
        <dbReference type="ARBA" id="ARBA00023159"/>
    </source>
</evidence>
<dbReference type="GO" id="GO:0006368">
    <property type="term" value="P:transcription elongation by RNA polymerase II"/>
    <property type="evidence" value="ECO:0000318"/>
    <property type="project" value="GO_Central"/>
</dbReference>
<evidence type="ECO:0000313" key="10">
    <source>
        <dbReference type="EMBL" id="GAQ80656.1"/>
    </source>
</evidence>
<keyword evidence="6" id="KW-0804">Transcription</keyword>
<evidence type="ECO:0000256" key="6">
    <source>
        <dbReference type="ARBA" id="ARBA00023163"/>
    </source>
</evidence>
<evidence type="ECO:0000313" key="11">
    <source>
        <dbReference type="Proteomes" id="UP000054558"/>
    </source>
</evidence>
<keyword evidence="5" id="KW-0010">Activator</keyword>
<feature type="domain" description="Transcription elongation factor Eaf N-terminal" evidence="9">
    <location>
        <begin position="18"/>
        <end position="110"/>
    </location>
</feature>
<keyword evidence="3" id="KW-0597">Phosphoprotein</keyword>
<dbReference type="GO" id="GO:0008023">
    <property type="term" value="C:transcription elongation factor complex"/>
    <property type="evidence" value="ECO:0000318"/>
    <property type="project" value="GO_Central"/>
</dbReference>
<dbReference type="PANTHER" id="PTHR15970:SF2">
    <property type="entry name" value="ELL-ASSOCIATED FACTOR EAF"/>
    <property type="match status" value="1"/>
</dbReference>
<name>A0A1Y1HVW3_KLENI</name>
<comment type="subcellular location">
    <subcellularLocation>
        <location evidence="1">Nucleus</location>
    </subcellularLocation>
</comment>
<accession>A0A1Y1HVW3</accession>
<evidence type="ECO:0000256" key="8">
    <source>
        <dbReference type="SAM" id="MobiDB-lite"/>
    </source>
</evidence>
<dbReference type="OMA" id="TTKFCTL"/>
<dbReference type="Proteomes" id="UP000054558">
    <property type="component" value="Unassembled WGS sequence"/>
</dbReference>
<keyword evidence="11" id="KW-1185">Reference proteome</keyword>
<feature type="compositionally biased region" description="Basic and acidic residues" evidence="8">
    <location>
        <begin position="136"/>
        <end position="167"/>
    </location>
</feature>
<keyword evidence="4" id="KW-0805">Transcription regulation</keyword>
<dbReference type="GO" id="GO:0003711">
    <property type="term" value="F:transcription elongation factor activity"/>
    <property type="evidence" value="ECO:0000318"/>
    <property type="project" value="GO_Central"/>
</dbReference>
<reference evidence="10 11" key="1">
    <citation type="journal article" date="2014" name="Nat. Commun.">
        <title>Klebsormidium flaccidum genome reveals primary factors for plant terrestrial adaptation.</title>
        <authorList>
            <person name="Hori K."/>
            <person name="Maruyama F."/>
            <person name="Fujisawa T."/>
            <person name="Togashi T."/>
            <person name="Yamamoto N."/>
            <person name="Seo M."/>
            <person name="Sato S."/>
            <person name="Yamada T."/>
            <person name="Mori H."/>
            <person name="Tajima N."/>
            <person name="Moriyama T."/>
            <person name="Ikeuchi M."/>
            <person name="Watanabe M."/>
            <person name="Wada H."/>
            <person name="Kobayashi K."/>
            <person name="Saito M."/>
            <person name="Masuda T."/>
            <person name="Sasaki-Sekimoto Y."/>
            <person name="Mashiguchi K."/>
            <person name="Awai K."/>
            <person name="Shimojima M."/>
            <person name="Masuda S."/>
            <person name="Iwai M."/>
            <person name="Nobusawa T."/>
            <person name="Narise T."/>
            <person name="Kondo S."/>
            <person name="Saito H."/>
            <person name="Sato R."/>
            <person name="Murakawa M."/>
            <person name="Ihara Y."/>
            <person name="Oshima-Yamada Y."/>
            <person name="Ohtaka K."/>
            <person name="Satoh M."/>
            <person name="Sonobe K."/>
            <person name="Ishii M."/>
            <person name="Ohtani R."/>
            <person name="Kanamori-Sato M."/>
            <person name="Honoki R."/>
            <person name="Miyazaki D."/>
            <person name="Mochizuki H."/>
            <person name="Umetsu J."/>
            <person name="Higashi K."/>
            <person name="Shibata D."/>
            <person name="Kamiya Y."/>
            <person name="Sato N."/>
            <person name="Nakamura Y."/>
            <person name="Tabata S."/>
            <person name="Ida S."/>
            <person name="Kurokawa K."/>
            <person name="Ohta H."/>
        </authorList>
    </citation>
    <scope>NUCLEOTIDE SEQUENCE [LARGE SCALE GENOMIC DNA]</scope>
    <source>
        <strain evidence="10 11">NIES-2285</strain>
    </source>
</reference>
<keyword evidence="7" id="KW-0539">Nucleus</keyword>
<feature type="compositionally biased region" description="Low complexity" evidence="8">
    <location>
        <begin position="273"/>
        <end position="284"/>
    </location>
</feature>
<sequence>MTEKQEDVGPKVEPERWYPVTLGSTLAGSSGDRLYTMRYTFKPASVRSSTSGSLHISGDNEVTMEFHPPAAGKPNFVFQGKAEPCKELEAVLFFDGESFTIEKLARSIGSLRHIKQQSGGGMTSAGAERQGGAAVEAERIDSPVQERDGGGGAKSDGEQEERPEVGKKGPKQGGKGPTSQKHPPERPSGKRKPGATEAPGPKPSKAGKKAEKPPESSVRADPAPADVEHIEEEEVVEEIVEEIIYEEEEARPEAPPRPKASASTRVKSGLVESSSDSGHSSGSGSDDDSDDDDDDEDDDDDDGDDDGSSGSDDDS</sequence>
<organism evidence="10 11">
    <name type="scientific">Klebsormidium nitens</name>
    <name type="common">Green alga</name>
    <name type="synonym">Ulothrix nitens</name>
    <dbReference type="NCBI Taxonomy" id="105231"/>
    <lineage>
        <taxon>Eukaryota</taxon>
        <taxon>Viridiplantae</taxon>
        <taxon>Streptophyta</taxon>
        <taxon>Klebsormidiophyceae</taxon>
        <taxon>Klebsormidiales</taxon>
        <taxon>Klebsormidiaceae</taxon>
        <taxon>Klebsormidium</taxon>
    </lineage>
</organism>
<comment type="similarity">
    <text evidence="2">Belongs to the EAF family.</text>
</comment>
<evidence type="ECO:0000256" key="2">
    <source>
        <dbReference type="ARBA" id="ARBA00007798"/>
    </source>
</evidence>
<dbReference type="InterPro" id="IPR027093">
    <property type="entry name" value="EAF_fam"/>
</dbReference>
<evidence type="ECO:0000256" key="4">
    <source>
        <dbReference type="ARBA" id="ARBA00023015"/>
    </source>
</evidence>
<feature type="region of interest" description="Disordered" evidence="8">
    <location>
        <begin position="115"/>
        <end position="315"/>
    </location>
</feature>
<dbReference type="STRING" id="105231.A0A1Y1HVW3"/>
<evidence type="ECO:0000256" key="3">
    <source>
        <dbReference type="ARBA" id="ARBA00022553"/>
    </source>
</evidence>
<proteinExistence type="inferred from homology"/>
<feature type="compositionally biased region" description="Acidic residues" evidence="8">
    <location>
        <begin position="229"/>
        <end position="250"/>
    </location>
</feature>
<dbReference type="GO" id="GO:0032783">
    <property type="term" value="C:super elongation complex"/>
    <property type="evidence" value="ECO:0007669"/>
    <property type="project" value="InterPro"/>
</dbReference>
<gene>
    <name evidence="10" type="ORF">KFL_000590090</name>
</gene>
<dbReference type="InterPro" id="IPR019194">
    <property type="entry name" value="Tscrpt_elong_fac_Eaf_N"/>
</dbReference>
<dbReference type="AlphaFoldDB" id="A0A1Y1HVW3"/>